<dbReference type="Pfam" id="PF00400">
    <property type="entry name" value="WD40"/>
    <property type="match status" value="5"/>
</dbReference>
<gene>
    <name evidence="4" type="ORF">EVOR1521_LOCUS6804</name>
</gene>
<dbReference type="PROSITE" id="PS50082">
    <property type="entry name" value="WD_REPEATS_2"/>
    <property type="match status" value="4"/>
</dbReference>
<protein>
    <submittedName>
        <fullName evidence="4">Uncharacterized protein</fullName>
    </submittedName>
</protein>
<name>A0AA36HZE8_9DINO</name>
<dbReference type="InterPro" id="IPR020472">
    <property type="entry name" value="WD40_PAC1"/>
</dbReference>
<dbReference type="InterPro" id="IPR015943">
    <property type="entry name" value="WD40/YVTN_repeat-like_dom_sf"/>
</dbReference>
<evidence type="ECO:0000256" key="2">
    <source>
        <dbReference type="ARBA" id="ARBA00022737"/>
    </source>
</evidence>
<dbReference type="PROSITE" id="PS00678">
    <property type="entry name" value="WD_REPEATS_1"/>
    <property type="match status" value="3"/>
</dbReference>
<keyword evidence="1 3" id="KW-0853">WD repeat</keyword>
<dbReference type="PANTHER" id="PTHR19848:SF8">
    <property type="entry name" value="F-BOX AND WD REPEAT DOMAIN CONTAINING 7"/>
    <property type="match status" value="1"/>
</dbReference>
<dbReference type="InterPro" id="IPR036322">
    <property type="entry name" value="WD40_repeat_dom_sf"/>
</dbReference>
<feature type="repeat" description="WD" evidence="3">
    <location>
        <begin position="201"/>
        <end position="242"/>
    </location>
</feature>
<accession>A0AA36HZE8</accession>
<evidence type="ECO:0000256" key="1">
    <source>
        <dbReference type="ARBA" id="ARBA00022574"/>
    </source>
</evidence>
<dbReference type="EMBL" id="CAUJNA010000522">
    <property type="protein sequence ID" value="CAJ1378200.1"/>
    <property type="molecule type" value="Genomic_DNA"/>
</dbReference>
<organism evidence="4 5">
    <name type="scientific">Effrenium voratum</name>
    <dbReference type="NCBI Taxonomy" id="2562239"/>
    <lineage>
        <taxon>Eukaryota</taxon>
        <taxon>Sar</taxon>
        <taxon>Alveolata</taxon>
        <taxon>Dinophyceae</taxon>
        <taxon>Suessiales</taxon>
        <taxon>Symbiodiniaceae</taxon>
        <taxon>Effrenium</taxon>
    </lineage>
</organism>
<keyword evidence="5" id="KW-1185">Reference proteome</keyword>
<keyword evidence="2" id="KW-0677">Repeat</keyword>
<dbReference type="PANTHER" id="PTHR19848">
    <property type="entry name" value="WD40 REPEAT PROTEIN"/>
    <property type="match status" value="1"/>
</dbReference>
<reference evidence="4" key="1">
    <citation type="submission" date="2023-08" db="EMBL/GenBank/DDBJ databases">
        <authorList>
            <person name="Chen Y."/>
            <person name="Shah S."/>
            <person name="Dougan E. K."/>
            <person name="Thang M."/>
            <person name="Chan C."/>
        </authorList>
    </citation>
    <scope>NUCLEOTIDE SEQUENCE</scope>
</reference>
<dbReference type="AlphaFoldDB" id="A0AA36HZE8"/>
<dbReference type="InterPro" id="IPR001680">
    <property type="entry name" value="WD40_rpt"/>
</dbReference>
<evidence type="ECO:0000256" key="3">
    <source>
        <dbReference type="PROSITE-ProRule" id="PRU00221"/>
    </source>
</evidence>
<dbReference type="Proteomes" id="UP001178507">
    <property type="component" value="Unassembled WGS sequence"/>
</dbReference>
<dbReference type="SUPFAM" id="SSF50978">
    <property type="entry name" value="WD40 repeat-like"/>
    <property type="match status" value="2"/>
</dbReference>
<sequence>MDIESSDRLGELEKSYSDLAQRLHRPTNVKYTLLWDFGNILHCCIPRGHGPSLLDQIRSLFKQKPSVCSATARQELGNLRQQANKQRWTCWESDGSGVEVEVAMLSGRSWKFVIGKSAKGSEVKERLAGLSGIHLTELSLLCGGAQVQDAEVLLTAFETHLLGPPPQLHLLRIFRPFALSCSTDCSVKLWDMDKATCVQTLRGHGDGVMSVAVDWKSRYAVSGSHDCTLRVWDLDHAISVQLIQLGDHPAFCLEFDHSARRILTGGQLSDQVPCFRYAKHKRPKRPPGSWDKKAKLWDSEVGECVATFSGHAGMVKAVRLNWPRRRALSAACDGTVKLWDIDTLQCLRTLDHGEEVWAADVDWDQSRALSGSMDASLRYWDLSTGKCLAALNGHTDAVSSVFLRCSEGQALSGSWDKTVRLWDLADSACMAVMDNRCAVITMSVDWIHQVALAGSKEAMKLWQLQTRTCKHVFEGHLDDDSQVSFSGSPTSVSVGHNEAVSCLVINSPESSCSADEQF</sequence>
<proteinExistence type="predicted"/>
<feature type="repeat" description="WD" evidence="3">
    <location>
        <begin position="391"/>
        <end position="432"/>
    </location>
</feature>
<feature type="repeat" description="WD" evidence="3">
    <location>
        <begin position="349"/>
        <end position="390"/>
    </location>
</feature>
<dbReference type="PROSITE" id="PS50294">
    <property type="entry name" value="WD_REPEATS_REGION"/>
    <property type="match status" value="3"/>
</dbReference>
<feature type="repeat" description="WD" evidence="3">
    <location>
        <begin position="308"/>
        <end position="349"/>
    </location>
</feature>
<dbReference type="SMART" id="SM00320">
    <property type="entry name" value="WD40"/>
    <property type="match status" value="5"/>
</dbReference>
<comment type="caution">
    <text evidence="4">The sequence shown here is derived from an EMBL/GenBank/DDBJ whole genome shotgun (WGS) entry which is preliminary data.</text>
</comment>
<dbReference type="Gene3D" id="2.130.10.10">
    <property type="entry name" value="YVTN repeat-like/Quinoprotein amine dehydrogenase"/>
    <property type="match status" value="2"/>
</dbReference>
<dbReference type="PRINTS" id="PR00320">
    <property type="entry name" value="GPROTEINBRPT"/>
</dbReference>
<dbReference type="InterPro" id="IPR019775">
    <property type="entry name" value="WD40_repeat_CS"/>
</dbReference>
<evidence type="ECO:0000313" key="4">
    <source>
        <dbReference type="EMBL" id="CAJ1378200.1"/>
    </source>
</evidence>
<evidence type="ECO:0000313" key="5">
    <source>
        <dbReference type="Proteomes" id="UP001178507"/>
    </source>
</evidence>
<dbReference type="CDD" id="cd00200">
    <property type="entry name" value="WD40"/>
    <property type="match status" value="1"/>
</dbReference>